<proteinExistence type="predicted"/>
<reference evidence="1 2" key="1">
    <citation type="journal article" date="2022" name="DNA Res.">
        <title>Chromosomal-level genome assembly of the orchid tree Bauhinia variegata (Leguminosae; Cercidoideae) supports the allotetraploid origin hypothesis of Bauhinia.</title>
        <authorList>
            <person name="Zhong Y."/>
            <person name="Chen Y."/>
            <person name="Zheng D."/>
            <person name="Pang J."/>
            <person name="Liu Y."/>
            <person name="Luo S."/>
            <person name="Meng S."/>
            <person name="Qian L."/>
            <person name="Wei D."/>
            <person name="Dai S."/>
            <person name="Zhou R."/>
        </authorList>
    </citation>
    <scope>NUCLEOTIDE SEQUENCE [LARGE SCALE GENOMIC DNA]</scope>
    <source>
        <strain evidence="1">BV-YZ2020</strain>
    </source>
</reference>
<organism evidence="1 2">
    <name type="scientific">Bauhinia variegata</name>
    <name type="common">Purple orchid tree</name>
    <name type="synonym">Phanera variegata</name>
    <dbReference type="NCBI Taxonomy" id="167791"/>
    <lineage>
        <taxon>Eukaryota</taxon>
        <taxon>Viridiplantae</taxon>
        <taxon>Streptophyta</taxon>
        <taxon>Embryophyta</taxon>
        <taxon>Tracheophyta</taxon>
        <taxon>Spermatophyta</taxon>
        <taxon>Magnoliopsida</taxon>
        <taxon>eudicotyledons</taxon>
        <taxon>Gunneridae</taxon>
        <taxon>Pentapetalae</taxon>
        <taxon>rosids</taxon>
        <taxon>fabids</taxon>
        <taxon>Fabales</taxon>
        <taxon>Fabaceae</taxon>
        <taxon>Cercidoideae</taxon>
        <taxon>Cercideae</taxon>
        <taxon>Bauhiniinae</taxon>
        <taxon>Bauhinia</taxon>
    </lineage>
</organism>
<dbReference type="EMBL" id="CM039436">
    <property type="protein sequence ID" value="KAI4313400.1"/>
    <property type="molecule type" value="Genomic_DNA"/>
</dbReference>
<dbReference type="Proteomes" id="UP000828941">
    <property type="component" value="Chromosome 11"/>
</dbReference>
<evidence type="ECO:0000313" key="1">
    <source>
        <dbReference type="EMBL" id="KAI4313400.1"/>
    </source>
</evidence>
<accession>A0ACB9LRH0</accession>
<comment type="caution">
    <text evidence="1">The sequence shown here is derived from an EMBL/GenBank/DDBJ whole genome shotgun (WGS) entry which is preliminary data.</text>
</comment>
<name>A0ACB9LRH0_BAUVA</name>
<protein>
    <submittedName>
        <fullName evidence="1">Uncharacterized protein</fullName>
    </submittedName>
</protein>
<gene>
    <name evidence="1" type="ORF">L6164_026385</name>
</gene>
<sequence length="667" mass="76503">MHDIVRDVAILIASKHQHDIIKRNEILERLEEEQMKNCKTMMLWFCDLNDLKRLCCPKLTYLCLINQDPSLKLPNNFFEGISALKVLDLSYMRFESLPSSVDLLSNLRTLCLHYCSLGKIEVIRELKVLKVFSLFSSDIKQLPQELRELTQLQFLDFSGCSQLQLIPPTTLSSLKKLEELYMEDSFANWDVNDPMDQQRSNASVSELDNLPLLTTLVVHIPDERMLPKVLTFERLQKYKILIGNVWDWSFETETSRILKLWLSTSIHLRDDIKRLLDTVEELHIGKLEGAMNVLPALNNEGLSQLKHLCVTHNDKIQCVIDSFGGIHFVDLFLNLESMVLQNVMNLERLWSGPFTGESFSKLKIIKVKNCGMLRSLFSASLARGLPQLVEIELEECFRMVGVVYDDEDAAGIIQFPKLCSLTLRSLPQLLGFHYEGNALGTLDAFFSEKVIFTGLEKLVIIDIDKLNVMWDGLMRVDNIQHYSIPHKVKETKPNPTADGSFCNLKTLKVVNCKKISQVLPFSILKCLNNLEELEVQRCNSIEVVFDLDRIAKEERHVPKCHLRKVILVSLPNLKHAWNKDPQGIVDFKNLSIIKALYCQTLKHLLPFSVAKATPNLQELVLENCTRLENIVAKEEGLDATISFMFPKVTLLWLWNLPKLKGLYPDDI</sequence>
<evidence type="ECO:0000313" key="2">
    <source>
        <dbReference type="Proteomes" id="UP000828941"/>
    </source>
</evidence>
<keyword evidence="2" id="KW-1185">Reference proteome</keyword>